<dbReference type="NCBIfam" id="TIGR01879">
    <property type="entry name" value="hydantase"/>
    <property type="match status" value="1"/>
</dbReference>
<keyword evidence="4 7" id="KW-0479">Metal-binding</keyword>
<feature type="binding site" evidence="7">
    <location>
        <position position="138"/>
    </location>
    <ligand>
        <name>Zn(2+)</name>
        <dbReference type="ChEBI" id="CHEBI:29105"/>
        <label>2</label>
    </ligand>
</feature>
<dbReference type="Pfam" id="PF01546">
    <property type="entry name" value="Peptidase_M20"/>
    <property type="match status" value="1"/>
</dbReference>
<evidence type="ECO:0000256" key="1">
    <source>
        <dbReference type="ARBA" id="ARBA00001936"/>
    </source>
</evidence>
<dbReference type="Gene3D" id="3.40.630.10">
    <property type="entry name" value="Zn peptidases"/>
    <property type="match status" value="1"/>
</dbReference>
<feature type="binding site" evidence="7">
    <location>
        <position position="92"/>
    </location>
    <ligand>
        <name>Zn(2+)</name>
        <dbReference type="ChEBI" id="CHEBI:29105"/>
        <label>1</label>
    </ligand>
</feature>
<keyword evidence="10" id="KW-1185">Reference proteome</keyword>
<dbReference type="SUPFAM" id="SSF53187">
    <property type="entry name" value="Zn-dependent exopeptidases"/>
    <property type="match status" value="1"/>
</dbReference>
<comment type="subunit">
    <text evidence="3">Homodimer.</text>
</comment>
<comment type="similarity">
    <text evidence="2">Belongs to the peptidase M20 family.</text>
</comment>
<dbReference type="Proteomes" id="UP000186795">
    <property type="component" value="Unassembled WGS sequence"/>
</dbReference>
<proteinExistence type="inferred from homology"/>
<dbReference type="AlphaFoldDB" id="A0A1N7IYT0"/>
<feature type="binding site" evidence="8">
    <location>
        <position position="299"/>
    </location>
    <ligand>
        <name>allantoate</name>
        <dbReference type="ChEBI" id="CHEBI:17536"/>
    </ligand>
</feature>
<evidence type="ECO:0000256" key="3">
    <source>
        <dbReference type="ARBA" id="ARBA00011738"/>
    </source>
</evidence>
<feature type="binding site" evidence="7">
    <location>
        <position position="103"/>
    </location>
    <ligand>
        <name>Zn(2+)</name>
        <dbReference type="ChEBI" id="CHEBI:29105"/>
        <label>1</label>
    </ligand>
</feature>
<evidence type="ECO:0000256" key="4">
    <source>
        <dbReference type="ARBA" id="ARBA00022723"/>
    </source>
</evidence>
<sequence>MKPMMHKQKTTHRYLSADRMVGRIEALAKCSASAGPGVTRLSFTRESEAANQLVAGWMRDAGMTVRRDEAGNLIGRYEGTRTDAPVLLIGSHLDSVIEAGKYDGILGVIAGLEVVQALDEGGVRPEHPIEVIAFCDEEGARFHTTLLGSRAICGMLGREDLEAKDEKGVTLATAMKEVGLDPERIHLATRAPRQLLGYLELHIEQGPVLEKMDQACGIVTGIAGQSRLRFLVKGSAGHAGTVPISMRKDALVGTAEMVHSMERIALQYPSLVATVGQLSVHPGASNVIPGQVEGTLDIRSIDDKARLEALDRMMDTCQLIAGRRGLNCEFTKIMESSAVACSEPMIRTIGSVFQDHGMKPIQLVSGAGHDAMAVSSLTEMGMIFVRCKGGISHHPDEAVTPEDMKTGAAILLDVTLQLVS</sequence>
<dbReference type="Gene3D" id="3.30.70.360">
    <property type="match status" value="1"/>
</dbReference>
<keyword evidence="7" id="KW-0862">Zinc</keyword>
<protein>
    <submittedName>
        <fullName evidence="9">Allantoate deiminase</fullName>
    </submittedName>
</protein>
<dbReference type="NCBIfam" id="NF006771">
    <property type="entry name" value="PRK09290.1-5"/>
    <property type="match status" value="1"/>
</dbReference>
<dbReference type="NCBIfam" id="NF006775">
    <property type="entry name" value="PRK09290.2-5"/>
    <property type="match status" value="1"/>
</dbReference>
<gene>
    <name evidence="9" type="ORF">SAMN05421790_101526</name>
</gene>
<comment type="cofactor">
    <cofactor evidence="7">
        <name>Zn(2+)</name>
        <dbReference type="ChEBI" id="CHEBI:29105"/>
    </cofactor>
    <text evidence="7">Binds 2 Zn(2+) ions per subunit.</text>
</comment>
<dbReference type="PANTHER" id="PTHR32494:SF19">
    <property type="entry name" value="ALLANTOATE DEIMINASE-RELATED"/>
    <property type="match status" value="1"/>
</dbReference>
<accession>A0A1N7IYT0</accession>
<keyword evidence="5" id="KW-0378">Hydrolase</keyword>
<evidence type="ECO:0000256" key="7">
    <source>
        <dbReference type="PIRSR" id="PIRSR001235-1"/>
    </source>
</evidence>
<feature type="binding site" evidence="8">
    <location>
        <position position="227"/>
    </location>
    <ligand>
        <name>allantoate</name>
        <dbReference type="ChEBI" id="CHEBI:17536"/>
    </ligand>
</feature>
<dbReference type="CDD" id="cd03884">
    <property type="entry name" value="M20_bAS"/>
    <property type="match status" value="1"/>
</dbReference>
<dbReference type="SUPFAM" id="SSF55031">
    <property type="entry name" value="Bacterial exopeptidase dimerisation domain"/>
    <property type="match status" value="1"/>
</dbReference>
<evidence type="ECO:0000313" key="9">
    <source>
        <dbReference type="EMBL" id="SIS42255.1"/>
    </source>
</evidence>
<keyword evidence="6" id="KW-0464">Manganese</keyword>
<dbReference type="InterPro" id="IPR002933">
    <property type="entry name" value="Peptidase_M20"/>
</dbReference>
<feature type="binding site" evidence="7">
    <location>
        <position position="202"/>
    </location>
    <ligand>
        <name>Zn(2+)</name>
        <dbReference type="ChEBI" id="CHEBI:29105"/>
        <label>1</label>
    </ligand>
</feature>
<dbReference type="RefSeq" id="WP_234992503.1">
    <property type="nucleotide sequence ID" value="NZ_CP048103.1"/>
</dbReference>
<evidence type="ECO:0000313" key="10">
    <source>
        <dbReference type="Proteomes" id="UP000186795"/>
    </source>
</evidence>
<dbReference type="EMBL" id="FTOD01000001">
    <property type="protein sequence ID" value="SIS42255.1"/>
    <property type="molecule type" value="Genomic_DNA"/>
</dbReference>
<reference evidence="10" key="1">
    <citation type="submission" date="2017-01" db="EMBL/GenBank/DDBJ databases">
        <authorList>
            <person name="Varghese N."/>
            <person name="Submissions S."/>
        </authorList>
    </citation>
    <scope>NUCLEOTIDE SEQUENCE [LARGE SCALE GENOMIC DNA]</scope>
    <source>
        <strain evidence="10">DSM 45196</strain>
    </source>
</reference>
<feature type="binding site" evidence="7">
    <location>
        <position position="103"/>
    </location>
    <ligand>
        <name>Zn(2+)</name>
        <dbReference type="ChEBI" id="CHEBI:29105"/>
        <label>2</label>
    </ligand>
</feature>
<name>A0A1N7IYT0_9BACL</name>
<evidence type="ECO:0000256" key="5">
    <source>
        <dbReference type="ARBA" id="ARBA00022801"/>
    </source>
</evidence>
<dbReference type="PANTHER" id="PTHR32494">
    <property type="entry name" value="ALLANTOATE DEIMINASE-RELATED"/>
    <property type="match status" value="1"/>
</dbReference>
<comment type="cofactor">
    <cofactor evidence="1">
        <name>Mn(2+)</name>
        <dbReference type="ChEBI" id="CHEBI:29035"/>
    </cofactor>
</comment>
<dbReference type="InterPro" id="IPR010158">
    <property type="entry name" value="Amidase_Cbmase"/>
</dbReference>
<evidence type="ECO:0000256" key="6">
    <source>
        <dbReference type="ARBA" id="ARBA00023211"/>
    </source>
</evidence>
<evidence type="ECO:0000256" key="2">
    <source>
        <dbReference type="ARBA" id="ARBA00006153"/>
    </source>
</evidence>
<dbReference type="GO" id="GO:0046872">
    <property type="term" value="F:metal ion binding"/>
    <property type="evidence" value="ECO:0007669"/>
    <property type="project" value="UniProtKB-KW"/>
</dbReference>
<organism evidence="9 10">
    <name type="scientific">Kroppenstedtia eburnea</name>
    <dbReference type="NCBI Taxonomy" id="714067"/>
    <lineage>
        <taxon>Bacteria</taxon>
        <taxon>Bacillati</taxon>
        <taxon>Bacillota</taxon>
        <taxon>Bacilli</taxon>
        <taxon>Bacillales</taxon>
        <taxon>Thermoactinomycetaceae</taxon>
        <taxon>Kroppenstedtia</taxon>
    </lineage>
</organism>
<feature type="binding site" evidence="8">
    <location>
        <position position="286"/>
    </location>
    <ligand>
        <name>allantoate</name>
        <dbReference type="ChEBI" id="CHEBI:17536"/>
    </ligand>
</feature>
<dbReference type="GO" id="GO:0016813">
    <property type="term" value="F:hydrolase activity, acting on carbon-nitrogen (but not peptide) bonds, in linear amidines"/>
    <property type="evidence" value="ECO:0007669"/>
    <property type="project" value="InterPro"/>
</dbReference>
<dbReference type="InterPro" id="IPR036264">
    <property type="entry name" value="Bact_exopeptidase_dim_dom"/>
</dbReference>
<evidence type="ECO:0000256" key="8">
    <source>
        <dbReference type="PIRSR" id="PIRSR001235-2"/>
    </source>
</evidence>
<dbReference type="PIRSF" id="PIRSF001235">
    <property type="entry name" value="Amidase_carbamoylase"/>
    <property type="match status" value="1"/>
</dbReference>
<feature type="binding site" evidence="7">
    <location>
        <position position="393"/>
    </location>
    <ligand>
        <name>Zn(2+)</name>
        <dbReference type="ChEBI" id="CHEBI:29105"/>
        <label>2</label>
    </ligand>
</feature>